<reference evidence="4" key="1">
    <citation type="submission" date="2022-11" db="EMBL/GenBank/DDBJ databases">
        <title>WGS of Natronobacillus azotifigens 24KS-1, an anaerobic diazotrophic haloalkaliphile from soda-rich habitats.</title>
        <authorList>
            <person name="Sorokin D.Y."/>
            <person name="Merkel A.Y."/>
        </authorList>
    </citation>
    <scope>NUCLEOTIDE SEQUENCE</scope>
    <source>
        <strain evidence="4">24KS-1</strain>
    </source>
</reference>
<dbReference type="AlphaFoldDB" id="A0A9J6RA11"/>
<gene>
    <name evidence="4" type="ORF">OWO01_04245</name>
</gene>
<dbReference type="Proteomes" id="UP001084197">
    <property type="component" value="Unassembled WGS sequence"/>
</dbReference>
<organism evidence="4 5">
    <name type="scientific">Natronobacillus azotifigens</name>
    <dbReference type="NCBI Taxonomy" id="472978"/>
    <lineage>
        <taxon>Bacteria</taxon>
        <taxon>Bacillati</taxon>
        <taxon>Bacillota</taxon>
        <taxon>Bacilli</taxon>
        <taxon>Bacillales</taxon>
        <taxon>Bacillaceae</taxon>
        <taxon>Natronobacillus</taxon>
    </lineage>
</organism>
<evidence type="ECO:0000259" key="3">
    <source>
        <dbReference type="Pfam" id="PF22570"/>
    </source>
</evidence>
<keyword evidence="1" id="KW-0472">Membrane</keyword>
<feature type="domain" description="LiaI-LiaF-like transmembrane region" evidence="2">
    <location>
        <begin position="9"/>
        <end position="47"/>
    </location>
</feature>
<feature type="transmembrane region" description="Helical" evidence="1">
    <location>
        <begin position="32"/>
        <end position="52"/>
    </location>
</feature>
<comment type="caution">
    <text evidence="4">The sequence shown here is derived from an EMBL/GenBank/DDBJ whole genome shotgun (WGS) entry which is preliminary data.</text>
</comment>
<dbReference type="EMBL" id="JAPRAT010000005">
    <property type="protein sequence ID" value="MCZ0702421.1"/>
    <property type="molecule type" value="Genomic_DNA"/>
</dbReference>
<keyword evidence="1" id="KW-1133">Transmembrane helix</keyword>
<protein>
    <submittedName>
        <fullName evidence="4">DUF5668 domain-containing protein</fullName>
    </submittedName>
</protein>
<accession>A0A9J6RA11</accession>
<evidence type="ECO:0000259" key="2">
    <source>
        <dbReference type="Pfam" id="PF18917"/>
    </source>
</evidence>
<feature type="transmembrane region" description="Helical" evidence="1">
    <location>
        <begin position="137"/>
        <end position="154"/>
    </location>
</feature>
<feature type="transmembrane region" description="Helical" evidence="1">
    <location>
        <begin position="84"/>
        <end position="100"/>
    </location>
</feature>
<evidence type="ECO:0000256" key="1">
    <source>
        <dbReference type="SAM" id="Phobius"/>
    </source>
</evidence>
<dbReference type="RefSeq" id="WP_268779188.1">
    <property type="nucleotide sequence ID" value="NZ_JAPRAT010000005.1"/>
</dbReference>
<dbReference type="Pfam" id="PF22570">
    <property type="entry name" value="LiaF-TM"/>
    <property type="match status" value="1"/>
</dbReference>
<feature type="domain" description="LiaF transmembrane" evidence="3">
    <location>
        <begin position="62"/>
        <end position="157"/>
    </location>
</feature>
<sequence>MRKKNQLSAYILIGIGTYFLIQQLEIPFFQQLSTWPTLLIIIGASFLLHSYLGRDYDKIFPGVVILGLGVHFHGLSTYDFWTDQWGVYCLIIGIAFLFRYQKTKLGLYPGIILTFVGLFVILTANNPIIFDSLQHTLENYWSVALIVFGFYLLFKKR</sequence>
<name>A0A9J6RA11_9BACI</name>
<feature type="transmembrane region" description="Helical" evidence="1">
    <location>
        <begin position="107"/>
        <end position="125"/>
    </location>
</feature>
<dbReference type="Pfam" id="PF18917">
    <property type="entry name" value="LiaI-LiaF-like_TM1"/>
    <property type="match status" value="1"/>
</dbReference>
<dbReference type="InterPro" id="IPR054331">
    <property type="entry name" value="LiaF_TM"/>
</dbReference>
<feature type="transmembrane region" description="Helical" evidence="1">
    <location>
        <begin position="7"/>
        <end position="26"/>
    </location>
</feature>
<evidence type="ECO:0000313" key="5">
    <source>
        <dbReference type="Proteomes" id="UP001084197"/>
    </source>
</evidence>
<evidence type="ECO:0000313" key="4">
    <source>
        <dbReference type="EMBL" id="MCZ0702421.1"/>
    </source>
</evidence>
<dbReference type="InterPro" id="IPR043726">
    <property type="entry name" value="LiaI-LiaF-like_TM1"/>
</dbReference>
<keyword evidence="5" id="KW-1185">Reference proteome</keyword>
<feature type="transmembrane region" description="Helical" evidence="1">
    <location>
        <begin position="59"/>
        <end position="78"/>
    </location>
</feature>
<proteinExistence type="predicted"/>
<keyword evidence="1" id="KW-0812">Transmembrane</keyword>